<protein>
    <recommendedName>
        <fullName evidence="3">Calponin-homology (CH) domain-containing protein</fullName>
    </recommendedName>
</protein>
<dbReference type="EMBL" id="CAKKNE010000002">
    <property type="protein sequence ID" value="CAH0369219.1"/>
    <property type="molecule type" value="Genomic_DNA"/>
</dbReference>
<comment type="caution">
    <text evidence="4">The sequence shown here is derived from an EMBL/GenBank/DDBJ whole genome shotgun (WGS) entry which is preliminary data.</text>
</comment>
<evidence type="ECO:0000256" key="1">
    <source>
        <dbReference type="SAM" id="Coils"/>
    </source>
</evidence>
<evidence type="ECO:0000313" key="4">
    <source>
        <dbReference type="EMBL" id="CAH0369219.1"/>
    </source>
</evidence>
<dbReference type="PANTHER" id="PTHR12509:SF9">
    <property type="entry name" value="SPERM FLAGELLAR PROTEIN 1 ISOFORM X1"/>
    <property type="match status" value="1"/>
</dbReference>
<accession>A0A8J2WVQ1</accession>
<dbReference type="InterPro" id="IPR010441">
    <property type="entry name" value="CH_2"/>
</dbReference>
<gene>
    <name evidence="4" type="ORF">PECAL_2P23340</name>
</gene>
<dbReference type="Gene3D" id="1.10.418.10">
    <property type="entry name" value="Calponin-like domain"/>
    <property type="match status" value="1"/>
</dbReference>
<dbReference type="GO" id="GO:0005930">
    <property type="term" value="C:axoneme"/>
    <property type="evidence" value="ECO:0007669"/>
    <property type="project" value="TreeGrafter"/>
</dbReference>
<dbReference type="PANTHER" id="PTHR12509">
    <property type="entry name" value="SPERMATOGENESIS-ASSOCIATED 4-RELATED"/>
    <property type="match status" value="1"/>
</dbReference>
<dbReference type="AlphaFoldDB" id="A0A8J2WVQ1"/>
<evidence type="ECO:0000259" key="3">
    <source>
        <dbReference type="PROSITE" id="PS50021"/>
    </source>
</evidence>
<dbReference type="Pfam" id="PF06294">
    <property type="entry name" value="CH_2"/>
    <property type="match status" value="1"/>
</dbReference>
<dbReference type="FunFam" id="1.10.418.10:FF:000059">
    <property type="entry name" value="RIKEN cDNA 6430531B16 gene"/>
    <property type="match status" value="1"/>
</dbReference>
<keyword evidence="1" id="KW-0175">Coiled coil</keyword>
<dbReference type="PROSITE" id="PS50021">
    <property type="entry name" value="CH"/>
    <property type="match status" value="1"/>
</dbReference>
<dbReference type="InterPro" id="IPR052111">
    <property type="entry name" value="Spermatogenesis_Ciliary_MAP"/>
</dbReference>
<reference evidence="4" key="1">
    <citation type="submission" date="2021-11" db="EMBL/GenBank/DDBJ databases">
        <authorList>
            <consortium name="Genoscope - CEA"/>
            <person name="William W."/>
        </authorList>
    </citation>
    <scope>NUCLEOTIDE SEQUENCE</scope>
</reference>
<dbReference type="InterPro" id="IPR001715">
    <property type="entry name" value="CH_dom"/>
</dbReference>
<dbReference type="GO" id="GO:0008017">
    <property type="term" value="F:microtubule binding"/>
    <property type="evidence" value="ECO:0007669"/>
    <property type="project" value="TreeGrafter"/>
</dbReference>
<dbReference type="SUPFAM" id="SSF47576">
    <property type="entry name" value="Calponin-homology domain, CH-domain"/>
    <property type="match status" value="1"/>
</dbReference>
<feature type="coiled-coil region" evidence="1">
    <location>
        <begin position="155"/>
        <end position="196"/>
    </location>
</feature>
<organism evidence="4 5">
    <name type="scientific">Pelagomonas calceolata</name>
    <dbReference type="NCBI Taxonomy" id="35677"/>
    <lineage>
        <taxon>Eukaryota</taxon>
        <taxon>Sar</taxon>
        <taxon>Stramenopiles</taxon>
        <taxon>Ochrophyta</taxon>
        <taxon>Pelagophyceae</taxon>
        <taxon>Pelagomonadales</taxon>
        <taxon>Pelagomonadaceae</taxon>
        <taxon>Pelagomonas</taxon>
    </lineage>
</organism>
<name>A0A8J2WVQ1_9STRA</name>
<keyword evidence="5" id="KW-1185">Reference proteome</keyword>
<dbReference type="OrthoDB" id="193300at2759"/>
<feature type="region of interest" description="Disordered" evidence="2">
    <location>
        <begin position="119"/>
        <end position="143"/>
    </location>
</feature>
<proteinExistence type="predicted"/>
<evidence type="ECO:0000256" key="2">
    <source>
        <dbReference type="SAM" id="MobiDB-lite"/>
    </source>
</evidence>
<dbReference type="Proteomes" id="UP000789595">
    <property type="component" value="Unassembled WGS sequence"/>
</dbReference>
<dbReference type="GO" id="GO:0051493">
    <property type="term" value="P:regulation of cytoskeleton organization"/>
    <property type="evidence" value="ECO:0007669"/>
    <property type="project" value="TreeGrafter"/>
</dbReference>
<feature type="domain" description="Calponin-homology (CH)" evidence="3">
    <location>
        <begin position="7"/>
        <end position="115"/>
    </location>
</feature>
<dbReference type="InterPro" id="IPR036872">
    <property type="entry name" value="CH_dom_sf"/>
</dbReference>
<sequence length="201" mass="22872">MAAMMDDDELQRLYAWVDEIPLSRPKRNIARDFADGVLAAEVCHHYFPRLVDLHNYPPANSMRQKLYNWDTLNARVLRKLDAALPRADVEAVCQCAPGAVERVLNTLQLKMARYRANQQRRKEAKATTQANNEAVAPPPAKAKASLQADVDQELLVEKEQEIHDLRETVDILEQKIAKLEQLVRLKDAKIQKLKDAAAGRR</sequence>
<evidence type="ECO:0000313" key="5">
    <source>
        <dbReference type="Proteomes" id="UP000789595"/>
    </source>
</evidence>